<dbReference type="Proteomes" id="UP000679722">
    <property type="component" value="Unassembled WGS sequence"/>
</dbReference>
<evidence type="ECO:0000313" key="2">
    <source>
        <dbReference type="Proteomes" id="UP000679722"/>
    </source>
</evidence>
<protein>
    <submittedName>
        <fullName evidence="1">Uncharacterized protein</fullName>
    </submittedName>
</protein>
<evidence type="ECO:0000313" key="1">
    <source>
        <dbReference type="EMBL" id="MBR7890289.1"/>
    </source>
</evidence>
<organism evidence="1 2">
    <name type="scientific">Marinomonas vulgaris</name>
    <dbReference type="NCBI Taxonomy" id="2823372"/>
    <lineage>
        <taxon>Bacteria</taxon>
        <taxon>Pseudomonadati</taxon>
        <taxon>Pseudomonadota</taxon>
        <taxon>Gammaproteobacteria</taxon>
        <taxon>Oceanospirillales</taxon>
        <taxon>Oceanospirillaceae</taxon>
        <taxon>Marinomonas</taxon>
    </lineage>
</organism>
<dbReference type="EMBL" id="JAGSSV010000045">
    <property type="protein sequence ID" value="MBR7890289.1"/>
    <property type="molecule type" value="Genomic_DNA"/>
</dbReference>
<keyword evidence="2" id="KW-1185">Reference proteome</keyword>
<sequence>MNISRIPKPILLELEKTGINKRAFETNTPDQLFSMYTINKGVPFDASRLVVLFDYVQDAKMTGQYRKGPNYDSIFNVIDTSGLSCESMVCKTDEEVMASLIAITHKEYAAWGTALCKILHCLRAAFTPYIEAKESYKPCRDVSTFEINNNAVMFNFNAKIKEYDDPKSDTYSRQYLMSVESRSNQGFKSIQLSASEIATLYMVLDSAIKHTLITEKNYIAQRESTSVVIAFHEGKGLQIYHNTKEGNRFAGLKGADVMMLKAKCLQILKLSLGMSGAEVVNMLAV</sequence>
<proteinExistence type="predicted"/>
<name>A0ABS5HHE4_9GAMM</name>
<reference evidence="2" key="1">
    <citation type="submission" date="2023-07" db="EMBL/GenBank/DDBJ databases">
        <title>Marinomonas vulgaris A79, complete genome.</title>
        <authorList>
            <person name="Ying J.-J."/>
        </authorList>
    </citation>
    <scope>NUCLEOTIDE SEQUENCE [LARGE SCALE GENOMIC DNA]</scope>
    <source>
        <strain evidence="2">A79</strain>
    </source>
</reference>
<gene>
    <name evidence="1" type="ORF">J9B83_15450</name>
</gene>
<dbReference type="RefSeq" id="WP_211537695.1">
    <property type="nucleotide sequence ID" value="NZ_JAGSSV010000045.1"/>
</dbReference>
<accession>A0ABS5HHE4</accession>
<comment type="caution">
    <text evidence="1">The sequence shown here is derived from an EMBL/GenBank/DDBJ whole genome shotgun (WGS) entry which is preliminary data.</text>
</comment>